<sequence length="309" mass="33698">MRIGSIGSRVFSALSFAAILGAVGGLYWIALHDTAAPVAVARPQAQAAASQQAAGLTGDDVNSAVRLNLALDRMGYRLDAVAAGQSDVPPLFLPNVPGDIDDLPDIEGKKAVFLRVMLPLVLVVDEEIAAERSRLLDIMNRKANRLHIPASDQAWLADLAQRYDVEDGNLRKLLSRVDVVPPSLALAQSAEESGWGTSKLVRRSRNLFGHTVEVSADGTGMRNFTTLYEAVRAYVHNLNTHRAYDGLRRVRAQTRAEGARPDGHTLAAALATYSERGDAYVQTIRTLIRRNDLVRYDQARLGRLQARRG</sequence>
<gene>
    <name evidence="3" type="ORF">CCC_00453</name>
</gene>
<proteinExistence type="predicted"/>
<comment type="caution">
    <text evidence="3">The sequence shown here is derived from an EMBL/GenBank/DDBJ whole genome shotgun (WGS) entry which is preliminary data.</text>
</comment>
<dbReference type="AlphaFoldDB" id="A0A0C2U7E3"/>
<reference evidence="3 4" key="1">
    <citation type="submission" date="2015-01" db="EMBL/GenBank/DDBJ databases">
        <title>Genome Sequence of Magnetospirillum magnetotacticum Strain MS-1.</title>
        <authorList>
            <person name="Marinov G.K."/>
            <person name="Smalley M.D."/>
            <person name="DeSalvo G."/>
        </authorList>
    </citation>
    <scope>NUCLEOTIDE SEQUENCE [LARGE SCALE GENOMIC DNA]</scope>
    <source>
        <strain evidence="3 4">MS-1</strain>
    </source>
</reference>
<organism evidence="3 4">
    <name type="scientific">Paramagnetospirillum magnetotacticum MS-1</name>
    <dbReference type="NCBI Taxonomy" id="272627"/>
    <lineage>
        <taxon>Bacteria</taxon>
        <taxon>Pseudomonadati</taxon>
        <taxon>Pseudomonadota</taxon>
        <taxon>Alphaproteobacteria</taxon>
        <taxon>Rhodospirillales</taxon>
        <taxon>Magnetospirillaceae</taxon>
        <taxon>Paramagnetospirillum</taxon>
    </lineage>
</organism>
<dbReference type="Pfam" id="PF01832">
    <property type="entry name" value="Glucosaminidase"/>
    <property type="match status" value="1"/>
</dbReference>
<dbReference type="InterPro" id="IPR002901">
    <property type="entry name" value="MGlyc_endo_b_GlcNAc-like_dom"/>
</dbReference>
<dbReference type="PANTHER" id="PTHR40572">
    <property type="entry name" value="PROTEIN BAX"/>
    <property type="match status" value="1"/>
</dbReference>
<evidence type="ECO:0000256" key="1">
    <source>
        <dbReference type="SAM" id="Phobius"/>
    </source>
</evidence>
<evidence type="ECO:0000259" key="2">
    <source>
        <dbReference type="SMART" id="SM00047"/>
    </source>
</evidence>
<feature type="transmembrane region" description="Helical" evidence="1">
    <location>
        <begin position="12"/>
        <end position="30"/>
    </location>
</feature>
<dbReference type="Proteomes" id="UP000031971">
    <property type="component" value="Unassembled WGS sequence"/>
</dbReference>
<dbReference type="GO" id="GO:0004040">
    <property type="term" value="F:amidase activity"/>
    <property type="evidence" value="ECO:0007669"/>
    <property type="project" value="InterPro"/>
</dbReference>
<dbReference type="STRING" id="272627.CCC_00453"/>
<dbReference type="InterPro" id="IPR053195">
    <property type="entry name" value="Bax-like"/>
</dbReference>
<dbReference type="RefSeq" id="WP_236686392.1">
    <property type="nucleotide sequence ID" value="NZ_JXSL01000030.1"/>
</dbReference>
<name>A0A0C2U7E3_PARME</name>
<evidence type="ECO:0000313" key="3">
    <source>
        <dbReference type="EMBL" id="KIL97392.1"/>
    </source>
</evidence>
<keyword evidence="1" id="KW-0472">Membrane</keyword>
<protein>
    <submittedName>
        <fullName evidence="3">BAX protein</fullName>
    </submittedName>
</protein>
<evidence type="ECO:0000313" key="4">
    <source>
        <dbReference type="Proteomes" id="UP000031971"/>
    </source>
</evidence>
<dbReference type="EMBL" id="JXSL01000030">
    <property type="protein sequence ID" value="KIL97392.1"/>
    <property type="molecule type" value="Genomic_DNA"/>
</dbReference>
<keyword evidence="1" id="KW-1133">Transmembrane helix</keyword>
<keyword evidence="4" id="KW-1185">Reference proteome</keyword>
<keyword evidence="1" id="KW-0812">Transmembrane</keyword>
<accession>A0A0C2U7E3</accession>
<dbReference type="PANTHER" id="PTHR40572:SF1">
    <property type="entry name" value="PROTEIN BAX"/>
    <property type="match status" value="1"/>
</dbReference>
<dbReference type="SMART" id="SM00047">
    <property type="entry name" value="LYZ2"/>
    <property type="match status" value="1"/>
</dbReference>
<feature type="domain" description="Mannosyl-glycoprotein endo-beta-N-acetylglucosamidase-like" evidence="2">
    <location>
        <begin position="158"/>
        <end position="281"/>
    </location>
</feature>
<dbReference type="Gene3D" id="1.10.530.10">
    <property type="match status" value="1"/>
</dbReference>